<protein>
    <recommendedName>
        <fullName evidence="1">DUF8040 domain-containing protein</fullName>
    </recommendedName>
</protein>
<dbReference type="AlphaFoldDB" id="A0AAP0C3K2"/>
<dbReference type="InterPro" id="IPR045249">
    <property type="entry name" value="HARBI1-like"/>
</dbReference>
<sequence length="216" mass="24670">MGERSHIYVFTRLLLFVDETELDSVFEYEFEFIIKGAVLTTLVVPVAALQTISKEPAHVASNSALRFVLLQHIYDGPNVNCFSVLRMSQSAFGELCDILRATNLLYESLYVLVKESIALFLYILAHNRKFRDVGITYMRSTDTISRHFGLVLRAILHIDKDYIMLSESRQQSTWRWFENCVGALDGTHIEVTVPTKDKGVGLAPLKVFYVYLSSFE</sequence>
<evidence type="ECO:0000259" key="1">
    <source>
        <dbReference type="Pfam" id="PF26138"/>
    </source>
</evidence>
<evidence type="ECO:0000313" key="3">
    <source>
        <dbReference type="Proteomes" id="UP001418222"/>
    </source>
</evidence>
<comment type="caution">
    <text evidence="2">The sequence shown here is derived from an EMBL/GenBank/DDBJ whole genome shotgun (WGS) entry which is preliminary data.</text>
</comment>
<dbReference type="Proteomes" id="UP001418222">
    <property type="component" value="Unassembled WGS sequence"/>
</dbReference>
<dbReference type="PANTHER" id="PTHR22930">
    <property type="match status" value="1"/>
</dbReference>
<dbReference type="EMBL" id="JBBWWQ010000001">
    <property type="protein sequence ID" value="KAK8957980.1"/>
    <property type="molecule type" value="Genomic_DNA"/>
</dbReference>
<evidence type="ECO:0000313" key="2">
    <source>
        <dbReference type="EMBL" id="KAK8957980.1"/>
    </source>
</evidence>
<accession>A0AAP0C3K2</accession>
<name>A0AAP0C3K2_9ASPA</name>
<proteinExistence type="predicted"/>
<keyword evidence="3" id="KW-1185">Reference proteome</keyword>
<feature type="domain" description="DUF8040" evidence="1">
    <location>
        <begin position="70"/>
        <end position="156"/>
    </location>
</feature>
<organism evidence="2 3">
    <name type="scientific">Platanthera zijinensis</name>
    <dbReference type="NCBI Taxonomy" id="2320716"/>
    <lineage>
        <taxon>Eukaryota</taxon>
        <taxon>Viridiplantae</taxon>
        <taxon>Streptophyta</taxon>
        <taxon>Embryophyta</taxon>
        <taxon>Tracheophyta</taxon>
        <taxon>Spermatophyta</taxon>
        <taxon>Magnoliopsida</taxon>
        <taxon>Liliopsida</taxon>
        <taxon>Asparagales</taxon>
        <taxon>Orchidaceae</taxon>
        <taxon>Orchidoideae</taxon>
        <taxon>Orchideae</taxon>
        <taxon>Orchidinae</taxon>
        <taxon>Platanthera</taxon>
    </lineage>
</organism>
<dbReference type="Pfam" id="PF26138">
    <property type="entry name" value="DUF8040"/>
    <property type="match status" value="1"/>
</dbReference>
<gene>
    <name evidence="2" type="ORF">KSP39_PZI000379</name>
</gene>
<dbReference type="InterPro" id="IPR058353">
    <property type="entry name" value="DUF8040"/>
</dbReference>
<dbReference type="PANTHER" id="PTHR22930:SF281">
    <property type="entry name" value="NUCLEASE"/>
    <property type="match status" value="1"/>
</dbReference>
<reference evidence="2 3" key="1">
    <citation type="journal article" date="2022" name="Nat. Plants">
        <title>Genomes of leafy and leafless Platanthera orchids illuminate the evolution of mycoheterotrophy.</title>
        <authorList>
            <person name="Li M.H."/>
            <person name="Liu K.W."/>
            <person name="Li Z."/>
            <person name="Lu H.C."/>
            <person name="Ye Q.L."/>
            <person name="Zhang D."/>
            <person name="Wang J.Y."/>
            <person name="Li Y.F."/>
            <person name="Zhong Z.M."/>
            <person name="Liu X."/>
            <person name="Yu X."/>
            <person name="Liu D.K."/>
            <person name="Tu X.D."/>
            <person name="Liu B."/>
            <person name="Hao Y."/>
            <person name="Liao X.Y."/>
            <person name="Jiang Y.T."/>
            <person name="Sun W.H."/>
            <person name="Chen J."/>
            <person name="Chen Y.Q."/>
            <person name="Ai Y."/>
            <person name="Zhai J.W."/>
            <person name="Wu S.S."/>
            <person name="Zhou Z."/>
            <person name="Hsiao Y.Y."/>
            <person name="Wu W.L."/>
            <person name="Chen Y.Y."/>
            <person name="Lin Y.F."/>
            <person name="Hsu J.L."/>
            <person name="Li C.Y."/>
            <person name="Wang Z.W."/>
            <person name="Zhao X."/>
            <person name="Zhong W.Y."/>
            <person name="Ma X.K."/>
            <person name="Ma L."/>
            <person name="Huang J."/>
            <person name="Chen G.Z."/>
            <person name="Huang M.Z."/>
            <person name="Huang L."/>
            <person name="Peng D.H."/>
            <person name="Luo Y.B."/>
            <person name="Zou S.Q."/>
            <person name="Chen S.P."/>
            <person name="Lan S."/>
            <person name="Tsai W.C."/>
            <person name="Van de Peer Y."/>
            <person name="Liu Z.J."/>
        </authorList>
    </citation>
    <scope>NUCLEOTIDE SEQUENCE [LARGE SCALE GENOMIC DNA]</scope>
    <source>
        <strain evidence="2">Lor287</strain>
    </source>
</reference>